<feature type="binding site" evidence="2">
    <location>
        <position position="205"/>
    </location>
    <ligand>
        <name>Mg(2+)</name>
        <dbReference type="ChEBI" id="CHEBI:18420"/>
        <label>1</label>
        <note>catalytic</note>
    </ligand>
</feature>
<dbReference type="PANTHER" id="PTHR20854">
    <property type="entry name" value="INOSITOL MONOPHOSPHATASE"/>
    <property type="match status" value="1"/>
</dbReference>
<proteinExistence type="inferred from homology"/>
<evidence type="ECO:0000256" key="1">
    <source>
        <dbReference type="ARBA" id="ARBA00009759"/>
    </source>
</evidence>
<sequence>MDYLDQVIDSVLAAGEILAAEWQRPDGPRGAGDKADVDIEIEHVLRADLLGIVNCDFWGEETDSRLTGAEFCWVVDPNDGTADFLSGNRGSAISVGLLRNSEPVLGVVYAPITDDRGPDYIAWGIGLSGLLRNGKRIEPYLSNQTLTPGSQVLVSTAAKNKPKLNAELCAPATYVPMPSIAYRLALAAAGEAIAGVSLVPVGAHDVVAGHALLIGAHGALLNQNGLPITYSTQAKLSQVSSRCFGGAPEACKKLSQRNWEKLFAKQG</sequence>
<dbReference type="InterPro" id="IPR000760">
    <property type="entry name" value="Inositol_monophosphatase-like"/>
</dbReference>
<dbReference type="Pfam" id="PF00459">
    <property type="entry name" value="Inositol_P"/>
    <property type="match status" value="1"/>
</dbReference>
<comment type="similarity">
    <text evidence="1">Belongs to the inositol monophosphatase superfamily.</text>
</comment>
<keyword evidence="2" id="KW-0479">Metal-binding</keyword>
<dbReference type="GO" id="GO:0007165">
    <property type="term" value="P:signal transduction"/>
    <property type="evidence" value="ECO:0007669"/>
    <property type="project" value="TreeGrafter"/>
</dbReference>
<name>A0A6J4DYA6_9PSED</name>
<dbReference type="EMBL" id="AP023189">
    <property type="protein sequence ID" value="BCG22085.1"/>
    <property type="molecule type" value="Genomic_DNA"/>
</dbReference>
<dbReference type="AlphaFoldDB" id="A0A6J4DYA6"/>
<evidence type="ECO:0008006" key="5">
    <source>
        <dbReference type="Google" id="ProtNLM"/>
    </source>
</evidence>
<feature type="binding site" evidence="2">
    <location>
        <position position="79"/>
    </location>
    <ligand>
        <name>Mg(2+)</name>
        <dbReference type="ChEBI" id="CHEBI:18420"/>
        <label>1</label>
        <note>catalytic</note>
    </ligand>
</feature>
<gene>
    <name evidence="3" type="ORF">TUM18999_02760</name>
</gene>
<dbReference type="Proteomes" id="UP000509383">
    <property type="component" value="Chromosome"/>
</dbReference>
<dbReference type="PANTHER" id="PTHR20854:SF4">
    <property type="entry name" value="INOSITOL-1-MONOPHOSPHATASE-RELATED"/>
    <property type="match status" value="1"/>
</dbReference>
<evidence type="ECO:0000313" key="4">
    <source>
        <dbReference type="Proteomes" id="UP000509383"/>
    </source>
</evidence>
<evidence type="ECO:0000256" key="2">
    <source>
        <dbReference type="PIRSR" id="PIRSR600760-2"/>
    </source>
</evidence>
<dbReference type="GO" id="GO:0006020">
    <property type="term" value="P:inositol metabolic process"/>
    <property type="evidence" value="ECO:0007669"/>
    <property type="project" value="TreeGrafter"/>
</dbReference>
<organism evidence="3 4">
    <name type="scientific">Pseudomonas tohonis</name>
    <dbReference type="NCBI Taxonomy" id="2725477"/>
    <lineage>
        <taxon>Bacteria</taxon>
        <taxon>Pseudomonadati</taxon>
        <taxon>Pseudomonadota</taxon>
        <taxon>Gammaproteobacteria</taxon>
        <taxon>Pseudomonadales</taxon>
        <taxon>Pseudomonadaceae</taxon>
        <taxon>Pseudomonas</taxon>
    </lineage>
</organism>
<feature type="binding site" evidence="2">
    <location>
        <position position="76"/>
    </location>
    <ligand>
        <name>Mg(2+)</name>
        <dbReference type="ChEBI" id="CHEBI:18420"/>
        <label>1</label>
        <note>catalytic</note>
    </ligand>
</feature>
<reference evidence="3 4" key="1">
    <citation type="submission" date="2020-05" db="EMBL/GenBank/DDBJ databases">
        <title>Characterization of novel class B3 metallo-beta-lactamase from novel Pseudomonas species.</title>
        <authorList>
            <person name="Yamada K."/>
            <person name="Aoki K."/>
            <person name="Ishii Y."/>
        </authorList>
    </citation>
    <scope>NUCLEOTIDE SEQUENCE [LARGE SCALE GENOMIC DNA]</scope>
    <source>
        <strain evidence="3 4">TUM18999</strain>
    </source>
</reference>
<keyword evidence="2" id="KW-0460">Magnesium</keyword>
<dbReference type="GO" id="GO:0008934">
    <property type="term" value="F:inositol monophosphate 1-phosphatase activity"/>
    <property type="evidence" value="ECO:0007669"/>
    <property type="project" value="TreeGrafter"/>
</dbReference>
<evidence type="ECO:0000313" key="3">
    <source>
        <dbReference type="EMBL" id="BCG22085.1"/>
    </source>
</evidence>
<dbReference type="Gene3D" id="3.30.540.10">
    <property type="entry name" value="Fructose-1,6-Bisphosphatase, subunit A, domain 1"/>
    <property type="match status" value="1"/>
</dbReference>
<dbReference type="RefSeq" id="WP_111261186.1">
    <property type="nucleotide sequence ID" value="NZ_AP023189.1"/>
</dbReference>
<accession>A0A6J4DYA6</accession>
<dbReference type="GO" id="GO:0046872">
    <property type="term" value="F:metal ion binding"/>
    <property type="evidence" value="ECO:0007669"/>
    <property type="project" value="UniProtKB-KW"/>
</dbReference>
<comment type="cofactor">
    <cofactor evidence="2">
        <name>Mg(2+)</name>
        <dbReference type="ChEBI" id="CHEBI:18420"/>
    </cofactor>
</comment>
<dbReference type="KEGG" id="ptw:TUM18999_02760"/>
<dbReference type="SUPFAM" id="SSF56655">
    <property type="entry name" value="Carbohydrate phosphatase"/>
    <property type="match status" value="1"/>
</dbReference>
<feature type="binding site" evidence="2">
    <location>
        <position position="60"/>
    </location>
    <ligand>
        <name>Mg(2+)</name>
        <dbReference type="ChEBI" id="CHEBI:18420"/>
        <label>1</label>
        <note>catalytic</note>
    </ligand>
</feature>
<protein>
    <recommendedName>
        <fullName evidence="5">Inositol monophosphatase</fullName>
    </recommendedName>
</protein>
<dbReference type="Gene3D" id="3.40.190.80">
    <property type="match status" value="1"/>
</dbReference>